<proteinExistence type="inferred from homology"/>
<gene>
    <name evidence="7" type="ORF">TBRA_LOCUS1460</name>
</gene>
<keyword evidence="4" id="KW-0175">Coiled coil</keyword>
<dbReference type="InterPro" id="IPR051121">
    <property type="entry name" value="FAH"/>
</dbReference>
<dbReference type="Gene3D" id="3.90.850.10">
    <property type="entry name" value="Fumarylacetoacetase-like, C-terminal domain"/>
    <property type="match status" value="1"/>
</dbReference>
<organism evidence="7 8">
    <name type="scientific">Trichogramma brassicae</name>
    <dbReference type="NCBI Taxonomy" id="86971"/>
    <lineage>
        <taxon>Eukaryota</taxon>
        <taxon>Metazoa</taxon>
        <taxon>Ecdysozoa</taxon>
        <taxon>Arthropoda</taxon>
        <taxon>Hexapoda</taxon>
        <taxon>Insecta</taxon>
        <taxon>Pterygota</taxon>
        <taxon>Neoptera</taxon>
        <taxon>Endopterygota</taxon>
        <taxon>Hymenoptera</taxon>
        <taxon>Apocrita</taxon>
        <taxon>Proctotrupomorpha</taxon>
        <taxon>Chalcidoidea</taxon>
        <taxon>Trichogrammatidae</taxon>
        <taxon>Trichogramma</taxon>
    </lineage>
</organism>
<feature type="repeat" description="ANK" evidence="3">
    <location>
        <begin position="357"/>
        <end position="389"/>
    </location>
</feature>
<dbReference type="Pfam" id="PF12796">
    <property type="entry name" value="Ank_2"/>
    <property type="match status" value="1"/>
</dbReference>
<comment type="similarity">
    <text evidence="1">Belongs to the FAH family.</text>
</comment>
<feature type="compositionally biased region" description="Polar residues" evidence="5">
    <location>
        <begin position="1169"/>
        <end position="1182"/>
    </location>
</feature>
<dbReference type="PRINTS" id="PR01415">
    <property type="entry name" value="ANKYRIN"/>
</dbReference>
<dbReference type="GO" id="GO:0003824">
    <property type="term" value="F:catalytic activity"/>
    <property type="evidence" value="ECO:0007669"/>
    <property type="project" value="InterPro"/>
</dbReference>
<dbReference type="InterPro" id="IPR036770">
    <property type="entry name" value="Ankyrin_rpt-contain_sf"/>
</dbReference>
<feature type="domain" description="Fumarylacetoacetase-like C-terminal" evidence="6">
    <location>
        <begin position="123"/>
        <end position="282"/>
    </location>
</feature>
<dbReference type="OrthoDB" id="411064at2759"/>
<accession>A0A6H5HZ73</accession>
<dbReference type="PANTHER" id="PTHR42796:SF4">
    <property type="entry name" value="FUMARYLACETOACETATE HYDROLASE DOMAIN-CONTAINING PROTEIN 2A"/>
    <property type="match status" value="1"/>
</dbReference>
<dbReference type="Gene3D" id="1.25.40.20">
    <property type="entry name" value="Ankyrin repeat-containing domain"/>
    <property type="match status" value="2"/>
</dbReference>
<keyword evidence="2" id="KW-0479">Metal-binding</keyword>
<name>A0A6H5HZ73_9HYME</name>
<dbReference type="Proteomes" id="UP000479190">
    <property type="component" value="Unassembled WGS sequence"/>
</dbReference>
<dbReference type="PANTHER" id="PTHR42796">
    <property type="entry name" value="FUMARYLACETOACETATE HYDROLASE DOMAIN-CONTAINING PROTEIN 2A-RELATED"/>
    <property type="match status" value="1"/>
</dbReference>
<protein>
    <recommendedName>
        <fullName evidence="6">Fumarylacetoacetase-like C-terminal domain-containing protein</fullName>
    </recommendedName>
</protein>
<evidence type="ECO:0000313" key="7">
    <source>
        <dbReference type="EMBL" id="CAB0029423.1"/>
    </source>
</evidence>
<evidence type="ECO:0000313" key="8">
    <source>
        <dbReference type="Proteomes" id="UP000479190"/>
    </source>
</evidence>
<evidence type="ECO:0000259" key="6">
    <source>
        <dbReference type="Pfam" id="PF01557"/>
    </source>
</evidence>
<sequence>MTLRSIGKLLSRPLSSASKCSSCSHQLILGLRNFSVSSSSSMRFVQFVNKTGGPQHLGVQLQQGGDIIAISVLNSRIPNTLKKFLEGGEDLLKKAKRLVAEGRSVISEKDVILLPPVTRMDKLACVGLNYSGHCKEQNKEPPSSPVIFSKFASNVIGPYDDIHLPTISEKVDWEAELAIVIGKKCKGLNNHEAEDCIFGYTVAQDLSARDWQKGTRNGGQFLLGKAMDNFCPLGPVVVTKEAVADVKNLAVRTWVNGQLKQDGNTSELIFKTHDIVAYLSHVSRDTLSTMACSVQTVLTSIVTTASSQARTWFRPVLLIHPDACRATSGQNWIWRPSFLANVIRHKSHGWVDAKDRFGNTPLHLAAAGGYLILVELLLKRQADPNSTNEEGLTPLHVICKREVDGGLARQFFMVADDMKKQVRINAQDKKGNSPLHFALSRCRNRGLVEVLLHRGADPNLANEEGQTPLHLVCNKDHKDNTAYQFFEKCKFKKKPVEVDAKDKQGRTPLQLAVANLLIEEVNLLSIYGADPSKFVFPSRNDFYEALGYREDDNLFTKGDRVSRALLVLKTLERRKYKVDRSVTVTIVTLFEEWGFFPMATDPEEVWCKETEPEYSDFHSSDESIRKAAHMQLFKTKTREFFDKWVSHLFEELYKKNASKWIKVRRNLRKSFQKLKIAFLVVERHLEEANMTMQSVSKLTIRIEEVQREFYDLSKAIDDINEKQRMLYEAIAKNREERRKLLEDKFSLIALEQQQEQEQLKHQLEQQQQQIQQQQQQHKQEQQQNISTVAITTTTTTMMPPLAPITGLVIRSESGDLYAIPHQPGFDLTKFPTTGPSLGLQPIINPQQLNCDLEYNYNHNTKIMCQESNLESNKSKRKANENLDAMRVNKHHVTQLPTTDQPETITARPIENGCKKYRKVSQQDELPTATQNLKIVEVTGSTEPTKTVTKTLYRRRASIMTANREKDYDQLAKELQSEYQDLTTTLKSLEERQKQIYKTISTNRDQMGKLIAARLNGVGNQPAPPMPVVRRALNVGGGTVVRPQNQFQMSQLLHQQHQTTVRLVASTATPITMRPVASTATPITMRPVASTATPITMRPVASIATPITMRPVASTETPTTVRPVASIATPTTMRPVASIATPTTMRRVASIATPTTMRPVASTATPTTMRPVASTATPTTMTPRVQKPNKGSGLLRKLRSFLELRSYSLYALIYDLDAKFLLEKMRYPFVEKFSRFCLEQLHMSSLSYGFVATMKIRIFGFRLFAPTKPLQDQSPSEESPLFEQCHDRHGDATIHFVFPTLESLQD</sequence>
<feature type="coiled-coil region" evidence="4">
    <location>
        <begin position="749"/>
        <end position="783"/>
    </location>
</feature>
<evidence type="ECO:0000256" key="5">
    <source>
        <dbReference type="SAM" id="MobiDB-lite"/>
    </source>
</evidence>
<dbReference type="PROSITE" id="PS50088">
    <property type="entry name" value="ANK_REPEAT"/>
    <property type="match status" value="2"/>
</dbReference>
<keyword evidence="8" id="KW-1185">Reference proteome</keyword>
<dbReference type="SUPFAM" id="SSF48403">
    <property type="entry name" value="Ankyrin repeat"/>
    <property type="match status" value="1"/>
</dbReference>
<keyword evidence="3" id="KW-0040">ANK repeat</keyword>
<evidence type="ECO:0000256" key="3">
    <source>
        <dbReference type="PROSITE-ProRule" id="PRU00023"/>
    </source>
</evidence>
<evidence type="ECO:0000256" key="4">
    <source>
        <dbReference type="SAM" id="Coils"/>
    </source>
</evidence>
<dbReference type="GO" id="GO:0046872">
    <property type="term" value="F:metal ion binding"/>
    <property type="evidence" value="ECO:0007669"/>
    <property type="project" value="UniProtKB-KW"/>
</dbReference>
<feature type="coiled-coil region" evidence="4">
    <location>
        <begin position="964"/>
        <end position="991"/>
    </location>
</feature>
<feature type="repeat" description="ANK" evidence="3">
    <location>
        <begin position="430"/>
        <end position="463"/>
    </location>
</feature>
<dbReference type="InterPro" id="IPR036663">
    <property type="entry name" value="Fumarylacetoacetase_C_sf"/>
</dbReference>
<dbReference type="InterPro" id="IPR011234">
    <property type="entry name" value="Fumarylacetoacetase-like_C"/>
</dbReference>
<reference evidence="7 8" key="1">
    <citation type="submission" date="2020-02" db="EMBL/GenBank/DDBJ databases">
        <authorList>
            <person name="Ferguson B K."/>
        </authorList>
    </citation>
    <scope>NUCLEOTIDE SEQUENCE [LARGE SCALE GENOMIC DNA]</scope>
</reference>
<dbReference type="GO" id="GO:0044281">
    <property type="term" value="P:small molecule metabolic process"/>
    <property type="evidence" value="ECO:0007669"/>
    <property type="project" value="UniProtKB-ARBA"/>
</dbReference>
<dbReference type="SMART" id="SM00248">
    <property type="entry name" value="ANK"/>
    <property type="match status" value="4"/>
</dbReference>
<dbReference type="Pfam" id="PF01557">
    <property type="entry name" value="FAA_hydrolase"/>
    <property type="match status" value="1"/>
</dbReference>
<evidence type="ECO:0000256" key="2">
    <source>
        <dbReference type="ARBA" id="ARBA00022723"/>
    </source>
</evidence>
<evidence type="ECO:0000256" key="1">
    <source>
        <dbReference type="ARBA" id="ARBA00010211"/>
    </source>
</evidence>
<feature type="region of interest" description="Disordered" evidence="5">
    <location>
        <begin position="1169"/>
        <end position="1188"/>
    </location>
</feature>
<dbReference type="InterPro" id="IPR002110">
    <property type="entry name" value="Ankyrin_rpt"/>
</dbReference>
<dbReference type="SUPFAM" id="SSF56529">
    <property type="entry name" value="FAH"/>
    <property type="match status" value="1"/>
</dbReference>
<dbReference type="EMBL" id="CADCXV010000313">
    <property type="protein sequence ID" value="CAB0029423.1"/>
    <property type="molecule type" value="Genomic_DNA"/>
</dbReference>
<dbReference type="PROSITE" id="PS50297">
    <property type="entry name" value="ANK_REP_REGION"/>
    <property type="match status" value="2"/>
</dbReference>